<dbReference type="SUPFAM" id="SSF48208">
    <property type="entry name" value="Six-hairpin glycosidases"/>
    <property type="match status" value="1"/>
</dbReference>
<dbReference type="InterPro" id="IPR032790">
    <property type="entry name" value="GDE_C"/>
</dbReference>
<dbReference type="GO" id="GO:0004135">
    <property type="term" value="F:amylo-alpha-1,6-glucosidase activity"/>
    <property type="evidence" value="ECO:0007669"/>
    <property type="project" value="InterPro"/>
</dbReference>
<dbReference type="InterPro" id="IPR012341">
    <property type="entry name" value="6hp_glycosidase-like_sf"/>
</dbReference>
<dbReference type="InterPro" id="IPR008928">
    <property type="entry name" value="6-hairpin_glycosidase_sf"/>
</dbReference>
<accession>A0A382N3J8</accession>
<evidence type="ECO:0000313" key="3">
    <source>
        <dbReference type="EMBL" id="SVC55764.1"/>
    </source>
</evidence>
<reference evidence="3" key="1">
    <citation type="submission" date="2018-05" db="EMBL/GenBank/DDBJ databases">
        <authorList>
            <person name="Lanie J.A."/>
            <person name="Ng W.-L."/>
            <person name="Kazmierczak K.M."/>
            <person name="Andrzejewski T.M."/>
            <person name="Davidsen T.M."/>
            <person name="Wayne K.J."/>
            <person name="Tettelin H."/>
            <person name="Glass J.I."/>
            <person name="Rusch D."/>
            <person name="Podicherti R."/>
            <person name="Tsui H.-C.T."/>
            <person name="Winkler M.E."/>
        </authorList>
    </citation>
    <scope>NUCLEOTIDE SEQUENCE</scope>
</reference>
<name>A0A382N3J8_9ZZZZ</name>
<dbReference type="GO" id="GO:0005980">
    <property type="term" value="P:glycogen catabolic process"/>
    <property type="evidence" value="ECO:0007669"/>
    <property type="project" value="InterPro"/>
</dbReference>
<dbReference type="PANTHER" id="PTHR10569:SF2">
    <property type="entry name" value="GLYCOGEN DEBRANCHING ENZYME"/>
    <property type="match status" value="1"/>
</dbReference>
<proteinExistence type="predicted"/>
<evidence type="ECO:0000259" key="2">
    <source>
        <dbReference type="Pfam" id="PF12439"/>
    </source>
</evidence>
<protein>
    <recommendedName>
        <fullName evidence="4">Glycogen debranching enzyme C-terminal domain-containing protein</fullName>
    </recommendedName>
</protein>
<dbReference type="InterPro" id="IPR024742">
    <property type="entry name" value="Glycogen_debranch_N"/>
</dbReference>
<feature type="domain" description="Glycogen debranching enzyme C-terminal" evidence="1">
    <location>
        <begin position="130"/>
        <end position="363"/>
    </location>
</feature>
<dbReference type="InterPro" id="IPR010401">
    <property type="entry name" value="AGL/Gdb1"/>
</dbReference>
<sequence>VRVDIEDRIYHAETQLNEESERHFLSNISSDSGGFVFTPSTNRQLSVCTTLGTFHEEMEWCRDVEHPVEANRGHRGSGDACSPGWFEIPMEPDETAAIIISAEANPSPKSKFVDPTTVCAFSDRLSAALQSFVVQRGSGKTVIAGYPWFLDWGRDTFIVARGLLSAGYEGEVNEILKTFARLEDHGTLPNVLNGDNASNRNTSDAPLWFSIVAEELAQVAENKIYEQDVGNGRTLSEVLISIGEGYKCGVANGVRVDAQSGLVWSPSHFTWMDTNYPAGTPRAGYPIEIQALWIRLLGQLRKIQPNRGWGELGDRASASLREYYEGQNSKWLVDNLSAVQGEPAKSATVDTALRSNCLIAISLGVIEGQAAK</sequence>
<dbReference type="PANTHER" id="PTHR10569">
    <property type="entry name" value="GLYCOGEN DEBRANCHING ENZYME"/>
    <property type="match status" value="1"/>
</dbReference>
<feature type="non-terminal residue" evidence="3">
    <location>
        <position position="372"/>
    </location>
</feature>
<feature type="non-terminal residue" evidence="3">
    <location>
        <position position="1"/>
    </location>
</feature>
<dbReference type="Pfam" id="PF06202">
    <property type="entry name" value="GDE_C"/>
    <property type="match status" value="1"/>
</dbReference>
<evidence type="ECO:0000259" key="1">
    <source>
        <dbReference type="Pfam" id="PF06202"/>
    </source>
</evidence>
<dbReference type="AlphaFoldDB" id="A0A382N3J8"/>
<gene>
    <name evidence="3" type="ORF">METZ01_LOCUS308618</name>
</gene>
<organism evidence="3">
    <name type="scientific">marine metagenome</name>
    <dbReference type="NCBI Taxonomy" id="408172"/>
    <lineage>
        <taxon>unclassified sequences</taxon>
        <taxon>metagenomes</taxon>
        <taxon>ecological metagenomes</taxon>
    </lineage>
</organism>
<dbReference type="Pfam" id="PF12439">
    <property type="entry name" value="GDE_N"/>
    <property type="match status" value="1"/>
</dbReference>
<dbReference type="GO" id="GO:0004134">
    <property type="term" value="F:4-alpha-glucanotransferase activity"/>
    <property type="evidence" value="ECO:0007669"/>
    <property type="project" value="InterPro"/>
</dbReference>
<dbReference type="EMBL" id="UINC01097770">
    <property type="protein sequence ID" value="SVC55764.1"/>
    <property type="molecule type" value="Genomic_DNA"/>
</dbReference>
<evidence type="ECO:0008006" key="4">
    <source>
        <dbReference type="Google" id="ProtNLM"/>
    </source>
</evidence>
<dbReference type="Gene3D" id="1.50.10.10">
    <property type="match status" value="1"/>
</dbReference>
<feature type="domain" description="Glycogen debranching enzyme bacterial and archaeal type N-terminal" evidence="2">
    <location>
        <begin position="2"/>
        <end position="96"/>
    </location>
</feature>